<evidence type="ECO:0000259" key="8">
    <source>
        <dbReference type="PROSITE" id="PS50893"/>
    </source>
</evidence>
<dbReference type="PROSITE" id="PS00211">
    <property type="entry name" value="ABC_TRANSPORTER_1"/>
    <property type="match status" value="1"/>
</dbReference>
<evidence type="ECO:0000313" key="10">
    <source>
        <dbReference type="EMBL" id="QUC08546.1"/>
    </source>
</evidence>
<dbReference type="InterPro" id="IPR039421">
    <property type="entry name" value="Type_1_exporter"/>
</dbReference>
<evidence type="ECO:0000256" key="6">
    <source>
        <dbReference type="ARBA" id="ARBA00023136"/>
    </source>
</evidence>
<dbReference type="NCBIfam" id="TIGR02868">
    <property type="entry name" value="CydC"/>
    <property type="match status" value="1"/>
</dbReference>
<keyword evidence="3" id="KW-0547">Nucleotide-binding</keyword>
<gene>
    <name evidence="10" type="primary">cydC</name>
    <name evidence="10" type="ORF">J5A65_02005</name>
</gene>
<keyword evidence="5 7" id="KW-1133">Transmembrane helix</keyword>
<dbReference type="Proteomes" id="UP000678513">
    <property type="component" value="Chromosome"/>
</dbReference>
<evidence type="ECO:0000256" key="1">
    <source>
        <dbReference type="ARBA" id="ARBA00004651"/>
    </source>
</evidence>
<keyword evidence="11" id="KW-1185">Reference proteome</keyword>
<dbReference type="Gene3D" id="3.40.50.300">
    <property type="entry name" value="P-loop containing nucleotide triphosphate hydrolases"/>
    <property type="match status" value="1"/>
</dbReference>
<evidence type="ECO:0000256" key="7">
    <source>
        <dbReference type="SAM" id="Phobius"/>
    </source>
</evidence>
<dbReference type="RefSeq" id="WP_212324632.1">
    <property type="nucleotide sequence ID" value="NZ_AP024463.1"/>
</dbReference>
<dbReference type="Gene3D" id="1.20.1560.10">
    <property type="entry name" value="ABC transporter type 1, transmembrane domain"/>
    <property type="match status" value="1"/>
</dbReference>
<feature type="transmembrane region" description="Helical" evidence="7">
    <location>
        <begin position="21"/>
        <end position="48"/>
    </location>
</feature>
<dbReference type="PANTHER" id="PTHR24221">
    <property type="entry name" value="ATP-BINDING CASSETTE SUB-FAMILY B"/>
    <property type="match status" value="1"/>
</dbReference>
<comment type="subcellular location">
    <subcellularLocation>
        <location evidence="1">Cell membrane</location>
        <topology evidence="1">Multi-pass membrane protein</topology>
    </subcellularLocation>
</comment>
<dbReference type="InterPro" id="IPR036640">
    <property type="entry name" value="ABC1_TM_sf"/>
</dbReference>
<protein>
    <submittedName>
        <fullName evidence="10">Thiol reductant ABC exporter subunit CydC</fullName>
    </submittedName>
</protein>
<proteinExistence type="predicted"/>
<dbReference type="PANTHER" id="PTHR24221:SF654">
    <property type="entry name" value="ATP-BINDING CASSETTE SUB-FAMILY B MEMBER 6"/>
    <property type="match status" value="1"/>
</dbReference>
<feature type="transmembrane region" description="Helical" evidence="7">
    <location>
        <begin position="127"/>
        <end position="149"/>
    </location>
</feature>
<feature type="transmembrane region" description="Helical" evidence="7">
    <location>
        <begin position="235"/>
        <end position="260"/>
    </location>
</feature>
<feature type="transmembrane region" description="Helical" evidence="7">
    <location>
        <begin position="155"/>
        <end position="175"/>
    </location>
</feature>
<name>A0ABX7Y6U2_9ACTN</name>
<feature type="transmembrane region" description="Helical" evidence="7">
    <location>
        <begin position="54"/>
        <end position="73"/>
    </location>
</feature>
<sequence>MRGLLTGLVRAIPRGGLRLGLAVLLAFLASASSVALMGLSAWLISFAALLPPVLYLQAPAVGVRTFAISRGVFRYVERLVGHDVALRMQSGLRLRTYESLARTTLIGARRGDLLTRVVADTEAVTDVLVRVLLPIASGLLVITGTSAGLAVISPWAALALFVTVLLAGVAVPLAAQRATLSADRAAAPTRGELADVVRELARTAPDLVAYGADREALDQLLDVDERLRQQEAHGAWVRGIATAAQVVAAGIAVVAGLAIGGPAVAAGTMHPTFLAVLALVPLALHEVLATFVSAAQTWTRASSSLERVLEVLDAEPVGTGDVVPDGEASPGLELDAVSIGWPGGPVIQSGLDLTVRPGEQVACTGASGAGKTTLAATAMGLIPPREGTVRRGGRVGYLAQDAHIFATSVAENVRIGNKDATSEQVRNALERAGLPLDPDRLVGEDGGTLSGGERRRLALARLLVADRDLWILDEPTEHLDQATAEALMADVWHASEGRAVLVISHDPAVVDACQRRLHLEST</sequence>
<organism evidence="10 11">
    <name type="scientific">Arachnia rubra</name>
    <dbReference type="NCBI Taxonomy" id="1547448"/>
    <lineage>
        <taxon>Bacteria</taxon>
        <taxon>Bacillati</taxon>
        <taxon>Actinomycetota</taxon>
        <taxon>Actinomycetes</taxon>
        <taxon>Propionibacteriales</taxon>
        <taxon>Propionibacteriaceae</taxon>
        <taxon>Arachnia</taxon>
    </lineage>
</organism>
<reference evidence="10 11" key="1">
    <citation type="submission" date="2021-03" db="EMBL/GenBank/DDBJ databases">
        <title>Human Oral Microbial Genomes.</title>
        <authorList>
            <person name="Johnston C.D."/>
            <person name="Chen T."/>
            <person name="Dewhirst F.E."/>
        </authorList>
    </citation>
    <scope>NUCLEOTIDE SEQUENCE [LARGE SCALE GENOMIC DNA]</scope>
    <source>
        <strain evidence="10 11">DSMZ 100122</strain>
    </source>
</reference>
<dbReference type="InterPro" id="IPR014223">
    <property type="entry name" value="ABC_CydC/D"/>
</dbReference>
<dbReference type="EMBL" id="CP072384">
    <property type="protein sequence ID" value="QUC08546.1"/>
    <property type="molecule type" value="Genomic_DNA"/>
</dbReference>
<dbReference type="PROSITE" id="PS50893">
    <property type="entry name" value="ABC_TRANSPORTER_2"/>
    <property type="match status" value="1"/>
</dbReference>
<evidence type="ECO:0000313" key="11">
    <source>
        <dbReference type="Proteomes" id="UP000678513"/>
    </source>
</evidence>
<feature type="domain" description="ABC transmembrane type-1" evidence="9">
    <location>
        <begin position="21"/>
        <end position="300"/>
    </location>
</feature>
<evidence type="ECO:0000256" key="4">
    <source>
        <dbReference type="ARBA" id="ARBA00022840"/>
    </source>
</evidence>
<evidence type="ECO:0000259" key="9">
    <source>
        <dbReference type="PROSITE" id="PS50929"/>
    </source>
</evidence>
<keyword evidence="2 7" id="KW-0812">Transmembrane</keyword>
<dbReference type="InterPro" id="IPR003439">
    <property type="entry name" value="ABC_transporter-like_ATP-bd"/>
</dbReference>
<keyword evidence="6 7" id="KW-0472">Membrane</keyword>
<dbReference type="Pfam" id="PF00005">
    <property type="entry name" value="ABC_tran"/>
    <property type="match status" value="1"/>
</dbReference>
<dbReference type="InterPro" id="IPR003593">
    <property type="entry name" value="AAA+_ATPase"/>
</dbReference>
<keyword evidence="4" id="KW-0067">ATP-binding</keyword>
<dbReference type="InterPro" id="IPR027417">
    <property type="entry name" value="P-loop_NTPase"/>
</dbReference>
<dbReference type="SMART" id="SM00382">
    <property type="entry name" value="AAA"/>
    <property type="match status" value="1"/>
</dbReference>
<feature type="transmembrane region" description="Helical" evidence="7">
    <location>
        <begin position="272"/>
        <end position="295"/>
    </location>
</feature>
<evidence type="ECO:0000256" key="2">
    <source>
        <dbReference type="ARBA" id="ARBA00022692"/>
    </source>
</evidence>
<accession>A0ABX7Y6U2</accession>
<evidence type="ECO:0000256" key="3">
    <source>
        <dbReference type="ARBA" id="ARBA00022741"/>
    </source>
</evidence>
<feature type="domain" description="ABC transporter" evidence="8">
    <location>
        <begin position="332"/>
        <end position="521"/>
    </location>
</feature>
<dbReference type="SUPFAM" id="SSF90123">
    <property type="entry name" value="ABC transporter transmembrane region"/>
    <property type="match status" value="1"/>
</dbReference>
<dbReference type="PROSITE" id="PS50929">
    <property type="entry name" value="ABC_TM1F"/>
    <property type="match status" value="1"/>
</dbReference>
<dbReference type="SUPFAM" id="SSF52540">
    <property type="entry name" value="P-loop containing nucleoside triphosphate hydrolases"/>
    <property type="match status" value="1"/>
</dbReference>
<dbReference type="InterPro" id="IPR017871">
    <property type="entry name" value="ABC_transporter-like_CS"/>
</dbReference>
<dbReference type="InterPro" id="IPR011527">
    <property type="entry name" value="ABC1_TM_dom"/>
</dbReference>
<evidence type="ECO:0000256" key="5">
    <source>
        <dbReference type="ARBA" id="ARBA00022989"/>
    </source>
</evidence>